<accession>A0A317ZSS7</accession>
<dbReference type="OrthoDB" id="9809127at2"/>
<evidence type="ECO:0000313" key="4">
    <source>
        <dbReference type="Proteomes" id="UP000246722"/>
    </source>
</evidence>
<dbReference type="PANTHER" id="PTHR43185:SF1">
    <property type="entry name" value="FE(2+) TRANSPORTER FEOB"/>
    <property type="match status" value="1"/>
</dbReference>
<feature type="transmembrane region" description="Helical" evidence="1">
    <location>
        <begin position="364"/>
        <end position="391"/>
    </location>
</feature>
<evidence type="ECO:0000256" key="1">
    <source>
        <dbReference type="SAM" id="Phobius"/>
    </source>
</evidence>
<dbReference type="InterPro" id="IPR011642">
    <property type="entry name" value="Gate_dom"/>
</dbReference>
<dbReference type="CDD" id="cd01879">
    <property type="entry name" value="FeoB"/>
    <property type="match status" value="1"/>
</dbReference>
<dbReference type="GO" id="GO:0005886">
    <property type="term" value="C:plasma membrane"/>
    <property type="evidence" value="ECO:0007669"/>
    <property type="project" value="TreeGrafter"/>
</dbReference>
<dbReference type="AlphaFoldDB" id="A0A317ZSS7"/>
<dbReference type="PRINTS" id="PR00326">
    <property type="entry name" value="GTP1OBG"/>
</dbReference>
<feature type="transmembrane region" description="Helical" evidence="1">
    <location>
        <begin position="444"/>
        <end position="463"/>
    </location>
</feature>
<feature type="transmembrane region" description="Helical" evidence="1">
    <location>
        <begin position="621"/>
        <end position="648"/>
    </location>
</feature>
<keyword evidence="1" id="KW-0472">Membrane</keyword>
<dbReference type="InterPro" id="IPR030389">
    <property type="entry name" value="G_FEOB_dom"/>
</dbReference>
<dbReference type="GO" id="GO:0015093">
    <property type="term" value="F:ferrous iron transmembrane transporter activity"/>
    <property type="evidence" value="ECO:0007669"/>
    <property type="project" value="InterPro"/>
</dbReference>
<feature type="transmembrane region" description="Helical" evidence="1">
    <location>
        <begin position="225"/>
        <end position="252"/>
    </location>
</feature>
<dbReference type="RefSeq" id="WP_110127459.1">
    <property type="nucleotide sequence ID" value="NZ_QHLY01000012.1"/>
</dbReference>
<feature type="transmembrane region" description="Helical" evidence="1">
    <location>
        <begin position="470"/>
        <end position="488"/>
    </location>
</feature>
<reference evidence="3 4" key="1">
    <citation type="submission" date="2018-05" db="EMBL/GenBank/DDBJ databases">
        <title>Genetic diversity of glacier-inhabiting Cryobacterium bacteria in China and description of Cryobacterium mengkeensis sp. nov. and Arthrobacter glacialis sp. nov.</title>
        <authorList>
            <person name="Liu Q."/>
            <person name="Xin Y.-H."/>
        </authorList>
    </citation>
    <scope>NUCLEOTIDE SEQUENCE [LARGE SCALE GENOMIC DNA]</scope>
    <source>
        <strain evidence="3 4">SK-1</strain>
    </source>
</reference>
<dbReference type="GO" id="GO:0005525">
    <property type="term" value="F:GTP binding"/>
    <property type="evidence" value="ECO:0007669"/>
    <property type="project" value="InterPro"/>
</dbReference>
<protein>
    <submittedName>
        <fullName evidence="3">Ferrous iron transporter B</fullName>
    </submittedName>
</protein>
<evidence type="ECO:0000259" key="2">
    <source>
        <dbReference type="PROSITE" id="PS51711"/>
    </source>
</evidence>
<keyword evidence="4" id="KW-1185">Reference proteome</keyword>
<feature type="transmembrane region" description="Helical" evidence="1">
    <location>
        <begin position="403"/>
        <end position="424"/>
    </location>
</feature>
<proteinExistence type="predicted"/>
<dbReference type="InterPro" id="IPR050860">
    <property type="entry name" value="FeoB_GTPase"/>
</dbReference>
<organism evidence="3 4">
    <name type="scientific">Cryobacterium arcticum</name>
    <dbReference type="NCBI Taxonomy" id="670052"/>
    <lineage>
        <taxon>Bacteria</taxon>
        <taxon>Bacillati</taxon>
        <taxon>Actinomycetota</taxon>
        <taxon>Actinomycetes</taxon>
        <taxon>Micrococcales</taxon>
        <taxon>Microbacteriaceae</taxon>
        <taxon>Cryobacterium</taxon>
    </lineage>
</organism>
<comment type="caution">
    <text evidence="3">The sequence shown here is derived from an EMBL/GenBank/DDBJ whole genome shotgun (WGS) entry which is preliminary data.</text>
</comment>
<sequence length="652" mass="68507">MESCHSGGTTSVASDAARIVLVGSPNAGKTSIFNRLTGLNARTGNYPGVTVARSTGLLTVDAQRFAVEDLPGTYGLSPISPDEQVVVSALSGDLPGIGSPDALVLVVDATALRRSLHLVAEVLALHQPTLIALTLTDELGARGGTLDSAALGRALGVPVVGVIAHRGLGIAELRSALTSWREWSRPVLDAPADAAELASWVDSVLLTARYQPAGPDRRTARIDAVLLHPVWGTLVFAAVMVAFFEVIFAFAAPLQSLVEVLFAGLADLVERVVTWPWLAGLLGDAVLGGVGGVVIFLPQILLMFLLVSLLEGIGYMSRAAFLMDRVMGAAGLEGRAFVALLSSFACAVPGIMATRTLPSAKDRIATMMAAPLMTCSARLPVYILLIGLLVSPEERFGPLQVQGLVMFGLYLLGAVSAMVAAWIVKAVQDRDGLLMPFYMEMPPYRIPTLRSIALSMWGSAAAFLRKCGSIILVTTILLWLLLNLPLHTDAELRAAGLDPADDGAVSAYVLDTNAAGAIGRAVEPVFDPLGFDWRVNVGVLASLSAREAFVATLGQIASATDPDNPADALAAMTYTDGAHEGEPVFSAPTVAALLVFFVYALQCMSTVGVMRRETGSWRWPLIAFGYMFALAWLGAWLAHGAVLLASAAGATP</sequence>
<dbReference type="Proteomes" id="UP000246722">
    <property type="component" value="Unassembled WGS sequence"/>
</dbReference>
<keyword evidence="1" id="KW-1133">Transmembrane helix</keyword>
<evidence type="ECO:0000313" key="3">
    <source>
        <dbReference type="EMBL" id="PXA67784.1"/>
    </source>
</evidence>
<dbReference type="Pfam" id="PF02421">
    <property type="entry name" value="FeoB_N"/>
    <property type="match status" value="1"/>
</dbReference>
<dbReference type="PANTHER" id="PTHR43185">
    <property type="entry name" value="FERROUS IRON TRANSPORT PROTEIN B"/>
    <property type="match status" value="1"/>
</dbReference>
<dbReference type="Pfam" id="PF07670">
    <property type="entry name" value="Gate"/>
    <property type="match status" value="2"/>
</dbReference>
<dbReference type="InterPro" id="IPR011640">
    <property type="entry name" value="Fe2_transport_prot_B_C"/>
</dbReference>
<feature type="transmembrane region" description="Helical" evidence="1">
    <location>
        <begin position="285"/>
        <end position="313"/>
    </location>
</feature>
<gene>
    <name evidence="3" type="ORF">CTB96_13935</name>
</gene>
<dbReference type="Pfam" id="PF07664">
    <property type="entry name" value="FeoB_C"/>
    <property type="match status" value="1"/>
</dbReference>
<dbReference type="InterPro" id="IPR027417">
    <property type="entry name" value="P-loop_NTPase"/>
</dbReference>
<dbReference type="Gene3D" id="3.40.50.300">
    <property type="entry name" value="P-loop containing nucleotide triphosphate hydrolases"/>
    <property type="match status" value="1"/>
</dbReference>
<dbReference type="SUPFAM" id="SSF52540">
    <property type="entry name" value="P-loop containing nucleoside triphosphate hydrolases"/>
    <property type="match status" value="1"/>
</dbReference>
<dbReference type="InterPro" id="IPR006073">
    <property type="entry name" value="GTP-bd"/>
</dbReference>
<name>A0A317ZSS7_9MICO</name>
<keyword evidence="1" id="KW-0812">Transmembrane</keyword>
<feature type="transmembrane region" description="Helical" evidence="1">
    <location>
        <begin position="334"/>
        <end position="352"/>
    </location>
</feature>
<feature type="domain" description="FeoB-type G" evidence="2">
    <location>
        <begin position="16"/>
        <end position="183"/>
    </location>
</feature>
<dbReference type="EMBL" id="QHLY01000012">
    <property type="protein sequence ID" value="PXA67784.1"/>
    <property type="molecule type" value="Genomic_DNA"/>
</dbReference>
<dbReference type="PROSITE" id="PS51711">
    <property type="entry name" value="G_FEOB"/>
    <property type="match status" value="1"/>
</dbReference>
<feature type="transmembrane region" description="Helical" evidence="1">
    <location>
        <begin position="590"/>
        <end position="609"/>
    </location>
</feature>